<dbReference type="Gene3D" id="1.10.8.430">
    <property type="entry name" value="Helical domain of apoptotic protease-activating factors"/>
    <property type="match status" value="1"/>
</dbReference>
<keyword evidence="3" id="KW-0433">Leucine-rich repeat</keyword>
<dbReference type="Gramene" id="CDP11662">
    <property type="protein sequence ID" value="CDP11662"/>
    <property type="gene ID" value="GSCOC_T00034079001"/>
</dbReference>
<dbReference type="PhylomeDB" id="A0A068UTP0"/>
<evidence type="ECO:0000256" key="1">
    <source>
        <dbReference type="ARBA" id="ARBA00004496"/>
    </source>
</evidence>
<accession>A0A068UTP0</accession>
<keyword evidence="4" id="KW-0547">Nucleotide-binding</keyword>
<name>A0A068UTP0_COFCA</name>
<dbReference type="InterPro" id="IPR044974">
    <property type="entry name" value="Disease_R_plants"/>
</dbReference>
<keyword evidence="2" id="KW-0963">Cytoplasm</keyword>
<evidence type="ECO:0000256" key="2">
    <source>
        <dbReference type="ARBA" id="ARBA00022490"/>
    </source>
</evidence>
<sequence>MKIFRKEACPGEILDVRKEIARNCKGLPLSLVAIAGLLQKTGLKSDMWKPIAESSNAILVNDPQARCMDILKLSYEKWIPVRKSIWQWMAEERSDSKSFQDLALDYLRDLIGRSPIQVSKRRSDGGVRVCWVHDMVHNLCLLKAKEENFLRILVTGDDEPCSSLYEQQYKEHRLCISVSRQHFVISRPFGPYLHSLLFYATPDAYPRCPYNVSFISKNFKLPKVLDLESINMGSSFADGIDSLIQLIFLAVGGDIDSIPSSLANLRNLEALLCWILGLPTYVKKFKING</sequence>
<dbReference type="AlphaFoldDB" id="A0A068UTP0"/>
<gene>
    <name evidence="7" type="ORF">GSCOC_T00034079001</name>
</gene>
<evidence type="ECO:0000256" key="5">
    <source>
        <dbReference type="ARBA" id="ARBA00022840"/>
    </source>
</evidence>
<dbReference type="InParanoid" id="A0A068UTP0"/>
<reference evidence="8" key="1">
    <citation type="journal article" date="2014" name="Science">
        <title>The coffee genome provides insight into the convergent evolution of caffeine biosynthesis.</title>
        <authorList>
            <person name="Denoeud F."/>
            <person name="Carretero-Paulet L."/>
            <person name="Dereeper A."/>
            <person name="Droc G."/>
            <person name="Guyot R."/>
            <person name="Pietrella M."/>
            <person name="Zheng C."/>
            <person name="Alberti A."/>
            <person name="Anthony F."/>
            <person name="Aprea G."/>
            <person name="Aury J.M."/>
            <person name="Bento P."/>
            <person name="Bernard M."/>
            <person name="Bocs S."/>
            <person name="Campa C."/>
            <person name="Cenci A."/>
            <person name="Combes M.C."/>
            <person name="Crouzillat D."/>
            <person name="Da Silva C."/>
            <person name="Daddiego L."/>
            <person name="De Bellis F."/>
            <person name="Dussert S."/>
            <person name="Garsmeur O."/>
            <person name="Gayraud T."/>
            <person name="Guignon V."/>
            <person name="Jahn K."/>
            <person name="Jamilloux V."/>
            <person name="Joet T."/>
            <person name="Labadie K."/>
            <person name="Lan T."/>
            <person name="Leclercq J."/>
            <person name="Lepelley M."/>
            <person name="Leroy T."/>
            <person name="Li L.T."/>
            <person name="Librado P."/>
            <person name="Lopez L."/>
            <person name="Munoz A."/>
            <person name="Noel B."/>
            <person name="Pallavicini A."/>
            <person name="Perrotta G."/>
            <person name="Poncet V."/>
            <person name="Pot D."/>
            <person name="Priyono X."/>
            <person name="Rigoreau M."/>
            <person name="Rouard M."/>
            <person name="Rozas J."/>
            <person name="Tranchant-Dubreuil C."/>
            <person name="VanBuren R."/>
            <person name="Zhang Q."/>
            <person name="Andrade A.C."/>
            <person name="Argout X."/>
            <person name="Bertrand B."/>
            <person name="de Kochko A."/>
            <person name="Graziosi G."/>
            <person name="Henry R.J."/>
            <person name="Jayarama X."/>
            <person name="Ming R."/>
            <person name="Nagai C."/>
            <person name="Rounsley S."/>
            <person name="Sankoff D."/>
            <person name="Giuliano G."/>
            <person name="Albert V.A."/>
            <person name="Wincker P."/>
            <person name="Lashermes P."/>
        </authorList>
    </citation>
    <scope>NUCLEOTIDE SEQUENCE [LARGE SCALE GENOMIC DNA]</scope>
    <source>
        <strain evidence="8">cv. DH200-94</strain>
    </source>
</reference>
<dbReference type="InterPro" id="IPR027417">
    <property type="entry name" value="P-loop_NTPase"/>
</dbReference>
<proteinExistence type="predicted"/>
<dbReference type="InterPro" id="IPR058922">
    <property type="entry name" value="WHD_DRP"/>
</dbReference>
<keyword evidence="5" id="KW-0067">ATP-binding</keyword>
<keyword evidence="8" id="KW-1185">Reference proteome</keyword>
<comment type="subcellular location">
    <subcellularLocation>
        <location evidence="1">Cytoplasm</location>
    </subcellularLocation>
</comment>
<evidence type="ECO:0000313" key="7">
    <source>
        <dbReference type="EMBL" id="CDP11662.1"/>
    </source>
</evidence>
<dbReference type="GO" id="GO:0043531">
    <property type="term" value="F:ADP binding"/>
    <property type="evidence" value="ECO:0007669"/>
    <property type="project" value="InterPro"/>
</dbReference>
<evidence type="ECO:0000256" key="3">
    <source>
        <dbReference type="ARBA" id="ARBA00022614"/>
    </source>
</evidence>
<evidence type="ECO:0000256" key="4">
    <source>
        <dbReference type="ARBA" id="ARBA00022741"/>
    </source>
</evidence>
<dbReference type="Pfam" id="PF23559">
    <property type="entry name" value="WHD_DRP"/>
    <property type="match status" value="1"/>
</dbReference>
<dbReference type="InterPro" id="IPR042197">
    <property type="entry name" value="Apaf_helical"/>
</dbReference>
<protein>
    <recommendedName>
        <fullName evidence="6">Disease resistance protein winged helix domain-containing protein</fullName>
    </recommendedName>
</protein>
<evidence type="ECO:0000259" key="6">
    <source>
        <dbReference type="Pfam" id="PF23559"/>
    </source>
</evidence>
<dbReference type="Proteomes" id="UP000295252">
    <property type="component" value="Chromosome VIII"/>
</dbReference>
<evidence type="ECO:0000313" key="8">
    <source>
        <dbReference type="Proteomes" id="UP000295252"/>
    </source>
</evidence>
<dbReference type="SUPFAM" id="SSF52540">
    <property type="entry name" value="P-loop containing nucleoside triphosphate hydrolases"/>
    <property type="match status" value="1"/>
</dbReference>
<dbReference type="STRING" id="49390.A0A068UTP0"/>
<organism evidence="7 8">
    <name type="scientific">Coffea canephora</name>
    <name type="common">Robusta coffee</name>
    <dbReference type="NCBI Taxonomy" id="49390"/>
    <lineage>
        <taxon>Eukaryota</taxon>
        <taxon>Viridiplantae</taxon>
        <taxon>Streptophyta</taxon>
        <taxon>Embryophyta</taxon>
        <taxon>Tracheophyta</taxon>
        <taxon>Spermatophyta</taxon>
        <taxon>Magnoliopsida</taxon>
        <taxon>eudicotyledons</taxon>
        <taxon>Gunneridae</taxon>
        <taxon>Pentapetalae</taxon>
        <taxon>asterids</taxon>
        <taxon>lamiids</taxon>
        <taxon>Gentianales</taxon>
        <taxon>Rubiaceae</taxon>
        <taxon>Ixoroideae</taxon>
        <taxon>Gardenieae complex</taxon>
        <taxon>Bertiereae - Coffeeae clade</taxon>
        <taxon>Coffeeae</taxon>
        <taxon>Coffea</taxon>
    </lineage>
</organism>
<dbReference type="PANTHER" id="PTHR23155">
    <property type="entry name" value="DISEASE RESISTANCE PROTEIN RP"/>
    <property type="match status" value="1"/>
</dbReference>
<dbReference type="GO" id="GO:0098542">
    <property type="term" value="P:defense response to other organism"/>
    <property type="evidence" value="ECO:0007669"/>
    <property type="project" value="TreeGrafter"/>
</dbReference>
<dbReference type="EMBL" id="HG739142">
    <property type="protein sequence ID" value="CDP11662.1"/>
    <property type="molecule type" value="Genomic_DNA"/>
</dbReference>
<dbReference type="GO" id="GO:0005737">
    <property type="term" value="C:cytoplasm"/>
    <property type="evidence" value="ECO:0007669"/>
    <property type="project" value="UniProtKB-SubCell"/>
</dbReference>
<feature type="domain" description="Disease resistance protein winged helix" evidence="6">
    <location>
        <begin position="82"/>
        <end position="139"/>
    </location>
</feature>
<dbReference type="PANTHER" id="PTHR23155:SF1152">
    <property type="entry name" value="AAA+ ATPASE DOMAIN-CONTAINING PROTEIN"/>
    <property type="match status" value="1"/>
</dbReference>